<keyword evidence="2" id="KW-1185">Reference proteome</keyword>
<name>A0ABD2P6R8_9CUCU</name>
<accession>A0ABD2P6R8</accession>
<dbReference type="Pfam" id="PF16093">
    <property type="entry name" value="PAC4"/>
    <property type="match status" value="1"/>
</dbReference>
<proteinExistence type="predicted"/>
<dbReference type="InterPro" id="IPR032157">
    <property type="entry name" value="PAC4"/>
</dbReference>
<dbReference type="EMBL" id="JABFTP020000185">
    <property type="protein sequence ID" value="KAL3286575.1"/>
    <property type="molecule type" value="Genomic_DNA"/>
</dbReference>
<evidence type="ECO:0000313" key="2">
    <source>
        <dbReference type="Proteomes" id="UP001516400"/>
    </source>
</evidence>
<organism evidence="1 2">
    <name type="scientific">Cryptolaemus montrouzieri</name>
    <dbReference type="NCBI Taxonomy" id="559131"/>
    <lineage>
        <taxon>Eukaryota</taxon>
        <taxon>Metazoa</taxon>
        <taxon>Ecdysozoa</taxon>
        <taxon>Arthropoda</taxon>
        <taxon>Hexapoda</taxon>
        <taxon>Insecta</taxon>
        <taxon>Pterygota</taxon>
        <taxon>Neoptera</taxon>
        <taxon>Endopterygota</taxon>
        <taxon>Coleoptera</taxon>
        <taxon>Polyphaga</taxon>
        <taxon>Cucujiformia</taxon>
        <taxon>Coccinelloidea</taxon>
        <taxon>Coccinellidae</taxon>
        <taxon>Scymninae</taxon>
        <taxon>Scymnini</taxon>
        <taxon>Cryptolaemus</taxon>
    </lineage>
</organism>
<gene>
    <name evidence="1" type="ORF">HHI36_001076</name>
</gene>
<protein>
    <recommendedName>
        <fullName evidence="3">Proteasome assembly chaperone 4</fullName>
    </recommendedName>
</protein>
<reference evidence="1 2" key="1">
    <citation type="journal article" date="2021" name="BMC Biol.">
        <title>Horizontally acquired antibacterial genes associated with adaptive radiation of ladybird beetles.</title>
        <authorList>
            <person name="Li H.S."/>
            <person name="Tang X.F."/>
            <person name="Huang Y.H."/>
            <person name="Xu Z.Y."/>
            <person name="Chen M.L."/>
            <person name="Du X.Y."/>
            <person name="Qiu B.Y."/>
            <person name="Chen P.T."/>
            <person name="Zhang W."/>
            <person name="Slipinski A."/>
            <person name="Escalona H.E."/>
            <person name="Waterhouse R.M."/>
            <person name="Zwick A."/>
            <person name="Pang H."/>
        </authorList>
    </citation>
    <scope>NUCLEOTIDE SEQUENCE [LARGE SCALE GENOMIC DNA]</scope>
    <source>
        <strain evidence="1">SYSU2018</strain>
    </source>
</reference>
<comment type="caution">
    <text evidence="1">The sequence shown here is derived from an EMBL/GenBank/DDBJ whole genome shotgun (WGS) entry which is preliminary data.</text>
</comment>
<dbReference type="AlphaFoldDB" id="A0ABD2P6R8"/>
<evidence type="ECO:0000313" key="1">
    <source>
        <dbReference type="EMBL" id="KAL3286575.1"/>
    </source>
</evidence>
<evidence type="ECO:0008006" key="3">
    <source>
        <dbReference type="Google" id="ProtNLM"/>
    </source>
</evidence>
<sequence>MVNDRKPPKLVESSFSTHIFSDDLQGTKILFQVIKMLDSCIIFINDQNNLKFVDLSLAIQSRFEREPLTTNLVGHGVDNSSVNLANKLNKRLKKLVYLSLNVEGDRLLLPGLEKRLYEEIKSRPEKF</sequence>
<dbReference type="PANTHER" id="PTHR33559:SF1">
    <property type="entry name" value="PROTEASOME ASSEMBLY CHAPERONE 4"/>
    <property type="match status" value="1"/>
</dbReference>
<dbReference type="Proteomes" id="UP001516400">
    <property type="component" value="Unassembled WGS sequence"/>
</dbReference>
<dbReference type="PANTHER" id="PTHR33559">
    <property type="entry name" value="PROTEASOME ASSEMBLY CHAPERONE 4"/>
    <property type="match status" value="1"/>
</dbReference>